<dbReference type="AlphaFoldDB" id="A0A0F9CE92"/>
<reference evidence="1" key="1">
    <citation type="journal article" date="2015" name="Nature">
        <title>Complex archaea that bridge the gap between prokaryotes and eukaryotes.</title>
        <authorList>
            <person name="Spang A."/>
            <person name="Saw J.H."/>
            <person name="Jorgensen S.L."/>
            <person name="Zaremba-Niedzwiedzka K."/>
            <person name="Martijn J."/>
            <person name="Lind A.E."/>
            <person name="van Eijk R."/>
            <person name="Schleper C."/>
            <person name="Guy L."/>
            <person name="Ettema T.J."/>
        </authorList>
    </citation>
    <scope>NUCLEOTIDE SEQUENCE</scope>
</reference>
<gene>
    <name evidence="1" type="ORF">LCGC14_2412580</name>
</gene>
<feature type="non-terminal residue" evidence="1">
    <location>
        <position position="531"/>
    </location>
</feature>
<feature type="non-terminal residue" evidence="1">
    <location>
        <position position="1"/>
    </location>
</feature>
<dbReference type="InterPro" id="IPR036890">
    <property type="entry name" value="HATPase_C_sf"/>
</dbReference>
<sequence>PDIVKHVWLEPGADFKEVILNGEQQTFGFELTVPKRLPIGEKGVGRFGVHKLGDYIKMISKSPDSDKEVVVEINWAEFLNKRYLDEAVFDVSERKPEFFIKGQSGTHISVKKLRKAWDKPSYRELQRSLLSLNTPFQKKSDFSIKPSLSLKDKNLEKDWGKDLLDVKQIKQKALWKLDCTLSGNKIIDFKFEFNPWPEMDKLEPRKLTINDIDIRLRKIKYKEGRKEIPIDLSKHRIGPVRIQAYLFDLGTKLLKLGFQDPKILKEFLAENGGVRVYRDGLRVFNYGEVENDWLNLDKTRINEPVKKIGNRNILAAVQLLRKESRDLIEKTNREGFVENIAYKDFQKATSSIIDLFAQQRNIDKIKIREYYGGSSKTQPVLHDIDKLKVLIEDKLKDIDFKDKDKFTTNVFSSLDRIKKQYIKSNRILLKSAGAGLSLSVVIHEIEKRLKELIGIVDEDVLDAQRVKILVHSITRLVDNYAVLVAEEKTKNVNIKKIIEDAIFNSEFRFKAHKVEIIRNFEKSSESKVDCS</sequence>
<proteinExistence type="predicted"/>
<dbReference type="EMBL" id="LAZR01036486">
    <property type="protein sequence ID" value="KKL24712.1"/>
    <property type="molecule type" value="Genomic_DNA"/>
</dbReference>
<protein>
    <submittedName>
        <fullName evidence="1">Uncharacterized protein</fullName>
    </submittedName>
</protein>
<dbReference type="Gene3D" id="3.30.565.10">
    <property type="entry name" value="Histidine kinase-like ATPase, C-terminal domain"/>
    <property type="match status" value="1"/>
</dbReference>
<name>A0A0F9CE92_9ZZZZ</name>
<accession>A0A0F9CE92</accession>
<evidence type="ECO:0000313" key="1">
    <source>
        <dbReference type="EMBL" id="KKL24712.1"/>
    </source>
</evidence>
<comment type="caution">
    <text evidence="1">The sequence shown here is derived from an EMBL/GenBank/DDBJ whole genome shotgun (WGS) entry which is preliminary data.</text>
</comment>
<organism evidence="1">
    <name type="scientific">marine sediment metagenome</name>
    <dbReference type="NCBI Taxonomy" id="412755"/>
    <lineage>
        <taxon>unclassified sequences</taxon>
        <taxon>metagenomes</taxon>
        <taxon>ecological metagenomes</taxon>
    </lineage>
</organism>